<evidence type="ECO:0000256" key="1">
    <source>
        <dbReference type="SAM" id="MobiDB-lite"/>
    </source>
</evidence>
<keyword evidence="3" id="KW-1185">Reference proteome</keyword>
<name>A0ABP6YTB9_9ACTN</name>
<dbReference type="Proteomes" id="UP001500630">
    <property type="component" value="Unassembled WGS sequence"/>
</dbReference>
<protein>
    <submittedName>
        <fullName evidence="2">Uncharacterized protein</fullName>
    </submittedName>
</protein>
<evidence type="ECO:0000313" key="2">
    <source>
        <dbReference type="EMBL" id="GAA3589766.1"/>
    </source>
</evidence>
<proteinExistence type="predicted"/>
<comment type="caution">
    <text evidence="2">The sequence shown here is derived from an EMBL/GenBank/DDBJ whole genome shotgun (WGS) entry which is preliminary data.</text>
</comment>
<organism evidence="2 3">
    <name type="scientific">Nonomuraea rosea</name>
    <dbReference type="NCBI Taxonomy" id="638574"/>
    <lineage>
        <taxon>Bacteria</taxon>
        <taxon>Bacillati</taxon>
        <taxon>Actinomycetota</taxon>
        <taxon>Actinomycetes</taxon>
        <taxon>Streptosporangiales</taxon>
        <taxon>Streptosporangiaceae</taxon>
        <taxon>Nonomuraea</taxon>
    </lineage>
</organism>
<evidence type="ECO:0000313" key="3">
    <source>
        <dbReference type="Proteomes" id="UP001500630"/>
    </source>
</evidence>
<feature type="region of interest" description="Disordered" evidence="1">
    <location>
        <begin position="1"/>
        <end position="22"/>
    </location>
</feature>
<feature type="compositionally biased region" description="Polar residues" evidence="1">
    <location>
        <begin position="1"/>
        <end position="12"/>
    </location>
</feature>
<gene>
    <name evidence="2" type="ORF">GCM10022419_085300</name>
</gene>
<reference evidence="3" key="1">
    <citation type="journal article" date="2019" name="Int. J. Syst. Evol. Microbiol.">
        <title>The Global Catalogue of Microorganisms (GCM) 10K type strain sequencing project: providing services to taxonomists for standard genome sequencing and annotation.</title>
        <authorList>
            <consortium name="The Broad Institute Genomics Platform"/>
            <consortium name="The Broad Institute Genome Sequencing Center for Infectious Disease"/>
            <person name="Wu L."/>
            <person name="Ma J."/>
        </authorList>
    </citation>
    <scope>NUCLEOTIDE SEQUENCE [LARGE SCALE GENOMIC DNA]</scope>
    <source>
        <strain evidence="3">JCM 17326</strain>
    </source>
</reference>
<accession>A0ABP6YTB9</accession>
<dbReference type="EMBL" id="BAABDQ010000025">
    <property type="protein sequence ID" value="GAA3589766.1"/>
    <property type="molecule type" value="Genomic_DNA"/>
</dbReference>
<sequence>MNAALVSQTRSPSGMPAPAGVYRSTPTARVVAVVSAITVNMTPAPTSRNITALRRSPPAVLVPLTAAGD</sequence>